<dbReference type="EMBL" id="OZ035824">
    <property type="protein sequence ID" value="CAL1592774.1"/>
    <property type="molecule type" value="Genomic_DNA"/>
</dbReference>
<reference evidence="1 2" key="1">
    <citation type="submission" date="2024-04" db="EMBL/GenBank/DDBJ databases">
        <authorList>
            <person name="Waldvogel A.-M."/>
            <person name="Schoenle A."/>
        </authorList>
    </citation>
    <scope>NUCLEOTIDE SEQUENCE [LARGE SCALE GENOMIC DNA]</scope>
</reference>
<gene>
    <name evidence="1" type="ORF">KC01_LOCUS21983</name>
</gene>
<keyword evidence="2" id="KW-1185">Reference proteome</keyword>
<proteinExistence type="predicted"/>
<sequence length="96" mass="10304">MIYRMSGCSLNPAEHPLQKLHKESKILIKEPSPLGLTGHGGGASRGSCCAQKSTFVTQQLWGRWLTGGSVGDESVALHRSCWTSETADRGCEAGFI</sequence>
<evidence type="ECO:0000313" key="1">
    <source>
        <dbReference type="EMBL" id="CAL1592774.1"/>
    </source>
</evidence>
<dbReference type="AlphaFoldDB" id="A0AAV2KX81"/>
<evidence type="ECO:0000313" key="2">
    <source>
        <dbReference type="Proteomes" id="UP001497482"/>
    </source>
</evidence>
<protein>
    <submittedName>
        <fullName evidence="1">Uncharacterized protein</fullName>
    </submittedName>
</protein>
<accession>A0AAV2KX81</accession>
<dbReference type="Proteomes" id="UP001497482">
    <property type="component" value="Chromosome 2"/>
</dbReference>
<organism evidence="1 2">
    <name type="scientific">Knipowitschia caucasica</name>
    <name type="common">Caucasian dwarf goby</name>
    <name type="synonym">Pomatoschistus caucasicus</name>
    <dbReference type="NCBI Taxonomy" id="637954"/>
    <lineage>
        <taxon>Eukaryota</taxon>
        <taxon>Metazoa</taxon>
        <taxon>Chordata</taxon>
        <taxon>Craniata</taxon>
        <taxon>Vertebrata</taxon>
        <taxon>Euteleostomi</taxon>
        <taxon>Actinopterygii</taxon>
        <taxon>Neopterygii</taxon>
        <taxon>Teleostei</taxon>
        <taxon>Neoteleostei</taxon>
        <taxon>Acanthomorphata</taxon>
        <taxon>Gobiaria</taxon>
        <taxon>Gobiiformes</taxon>
        <taxon>Gobioidei</taxon>
        <taxon>Gobiidae</taxon>
        <taxon>Gobiinae</taxon>
        <taxon>Knipowitschia</taxon>
    </lineage>
</organism>
<name>A0AAV2KX81_KNICA</name>